<dbReference type="SUPFAM" id="SSF46689">
    <property type="entry name" value="Homeodomain-like"/>
    <property type="match status" value="1"/>
</dbReference>
<dbReference type="InterPro" id="IPR057993">
    <property type="entry name" value="HD-Zip_IV_C"/>
</dbReference>
<protein>
    <submittedName>
        <fullName evidence="15">Uncharacterized protein</fullName>
    </submittedName>
</protein>
<dbReference type="SUPFAM" id="SSF55961">
    <property type="entry name" value="Bet v1-like"/>
    <property type="match status" value="2"/>
</dbReference>
<evidence type="ECO:0000256" key="6">
    <source>
        <dbReference type="ARBA" id="ARBA00023155"/>
    </source>
</evidence>
<evidence type="ECO:0000256" key="10">
    <source>
        <dbReference type="RuleBase" id="RU000682"/>
    </source>
</evidence>
<evidence type="ECO:0000256" key="12">
    <source>
        <dbReference type="SAM" id="MobiDB-lite"/>
    </source>
</evidence>
<dbReference type="SMART" id="SM00389">
    <property type="entry name" value="HOX"/>
    <property type="match status" value="1"/>
</dbReference>
<evidence type="ECO:0000256" key="4">
    <source>
        <dbReference type="ARBA" id="ARBA00023054"/>
    </source>
</evidence>
<sequence length="727" mass="79792">MFQANMYESHHMFDMTPKSSENDLGKLKDDDYETKSGTENTEAPSGDDQDPNQCPKRKRYHRHTQRQIQEMEAFFKECPHPDDKQRKELSRELGLEPLQVKFWFQNKRTQMKAHHERTENAILKAENEKLRAENSRYKEALSNASCPNCGGPAALGEMSFDEQHLRIENARLREEIDRISGIAAKYLGKPLSSLSHLSSHLHSRSHDVGVSSFGAQSDYVGGMYGATDLLRPITTGPTGAEKPMIVELAVAAMEELMRMALAGEPLWVPGENATEVLNEEEYLRAFPRGIGPRPLGLRSEASRESAVVIMNHANLVEILMDVNQWSTAFCGIVSRAMTLEILSTGVAGNYNGALQVMTAEFQVPSPLVPTREICFVRYCKQHVDGTWAVVDVSLDNLRPIPISRSRRRPSGCVIQELPNGYSKVIWVEHIEVDDRSVHNIYRPLVNSGLAFGAKRWVALLDRQCERLASSMAINIPAGDLCVITSPEGRKSMLKLAERMVMSFCSGVGASTAHAWTTLSPTGSDDIRVMTRKSMDDPGRPPGIVLSAATSFWIPVPPKRVFEFLSDENHRREWDILSNGGQVEEMAHIANGRDPGNSVSLLRVNSANSNQSNMLILQESCTDSTGSYVIYAPVDISAMNIVLSGGDADYVALLPSGFAILPDGPAGFSPGGIVDVGSGGALLTVAFQILVDSVPTAKLSLGSVATVNNLIKCTVERIKTAVTSENNA</sequence>
<feature type="region of interest" description="Disordered" evidence="12">
    <location>
        <begin position="13"/>
        <end position="64"/>
    </location>
</feature>
<evidence type="ECO:0000256" key="2">
    <source>
        <dbReference type="ARBA" id="ARBA00006789"/>
    </source>
</evidence>
<dbReference type="InterPro" id="IPR001356">
    <property type="entry name" value="HD"/>
</dbReference>
<proteinExistence type="inferred from homology"/>
<feature type="compositionally biased region" description="Basic residues" evidence="12">
    <location>
        <begin position="55"/>
        <end position="64"/>
    </location>
</feature>
<feature type="compositionally biased region" description="Basic and acidic residues" evidence="12">
    <location>
        <begin position="20"/>
        <end position="36"/>
    </location>
</feature>
<comment type="similarity">
    <text evidence="2">Belongs to the HD-ZIP homeobox family. Class IV subfamily.</text>
</comment>
<feature type="coiled-coil region" evidence="11">
    <location>
        <begin position="108"/>
        <end position="143"/>
    </location>
</feature>
<accession>A0ABQ9KHC1</accession>
<name>A0ABQ9KHC1_HEVBR</name>
<evidence type="ECO:0000259" key="14">
    <source>
        <dbReference type="PROSITE" id="PS50848"/>
    </source>
</evidence>
<dbReference type="InterPro" id="IPR042160">
    <property type="entry name" value="HD-Zip_IV"/>
</dbReference>
<dbReference type="CDD" id="cd08875">
    <property type="entry name" value="START_ArGLABRA2_like"/>
    <property type="match status" value="1"/>
</dbReference>
<organism evidence="15 16">
    <name type="scientific">Hevea brasiliensis</name>
    <name type="common">Para rubber tree</name>
    <name type="synonym">Siphonia brasiliensis</name>
    <dbReference type="NCBI Taxonomy" id="3981"/>
    <lineage>
        <taxon>Eukaryota</taxon>
        <taxon>Viridiplantae</taxon>
        <taxon>Streptophyta</taxon>
        <taxon>Embryophyta</taxon>
        <taxon>Tracheophyta</taxon>
        <taxon>Spermatophyta</taxon>
        <taxon>Magnoliopsida</taxon>
        <taxon>eudicotyledons</taxon>
        <taxon>Gunneridae</taxon>
        <taxon>Pentapetalae</taxon>
        <taxon>rosids</taxon>
        <taxon>fabids</taxon>
        <taxon>Malpighiales</taxon>
        <taxon>Euphorbiaceae</taxon>
        <taxon>Crotonoideae</taxon>
        <taxon>Micrandreae</taxon>
        <taxon>Hevea</taxon>
    </lineage>
</organism>
<feature type="domain" description="START" evidence="14">
    <location>
        <begin position="238"/>
        <end position="469"/>
    </location>
</feature>
<dbReference type="InterPro" id="IPR017970">
    <property type="entry name" value="Homeobox_CS"/>
</dbReference>
<keyword evidence="4 11" id="KW-0175">Coiled coil</keyword>
<evidence type="ECO:0000256" key="9">
    <source>
        <dbReference type="PROSITE-ProRule" id="PRU00108"/>
    </source>
</evidence>
<dbReference type="PROSITE" id="PS50848">
    <property type="entry name" value="START"/>
    <property type="match status" value="1"/>
</dbReference>
<dbReference type="Pfam" id="PF25797">
    <property type="entry name" value="PDF2_C"/>
    <property type="match status" value="1"/>
</dbReference>
<keyword evidence="7" id="KW-0804">Transcription</keyword>
<keyword evidence="6 9" id="KW-0371">Homeobox</keyword>
<evidence type="ECO:0000313" key="15">
    <source>
        <dbReference type="EMBL" id="KAJ9136316.1"/>
    </source>
</evidence>
<evidence type="ECO:0000256" key="3">
    <source>
        <dbReference type="ARBA" id="ARBA00023015"/>
    </source>
</evidence>
<evidence type="ECO:0000256" key="1">
    <source>
        <dbReference type="ARBA" id="ARBA00004123"/>
    </source>
</evidence>
<feature type="domain" description="Homeobox" evidence="13">
    <location>
        <begin position="54"/>
        <end position="114"/>
    </location>
</feature>
<evidence type="ECO:0000256" key="8">
    <source>
        <dbReference type="ARBA" id="ARBA00023242"/>
    </source>
</evidence>
<feature type="DNA-binding region" description="Homeobox" evidence="9">
    <location>
        <begin position="56"/>
        <end position="115"/>
    </location>
</feature>
<evidence type="ECO:0000259" key="13">
    <source>
        <dbReference type="PROSITE" id="PS50071"/>
    </source>
</evidence>
<dbReference type="PANTHER" id="PTHR45654:SF77">
    <property type="entry name" value="HOMEOBOX-LEUCINE ZIPPER PROTEIN MERISTEM L1"/>
    <property type="match status" value="1"/>
</dbReference>
<dbReference type="InterPro" id="IPR002913">
    <property type="entry name" value="START_lipid-bd_dom"/>
</dbReference>
<keyword evidence="5 9" id="KW-0238">DNA-binding</keyword>
<dbReference type="EMBL" id="JARPOI010000018">
    <property type="protein sequence ID" value="KAJ9136316.1"/>
    <property type="molecule type" value="Genomic_DNA"/>
</dbReference>
<gene>
    <name evidence="15" type="ORF">P3X46_033407</name>
</gene>
<evidence type="ECO:0000256" key="11">
    <source>
        <dbReference type="SAM" id="Coils"/>
    </source>
</evidence>
<dbReference type="CDD" id="cd07812">
    <property type="entry name" value="SRPBCC"/>
    <property type="match status" value="1"/>
</dbReference>
<dbReference type="CDD" id="cd00086">
    <property type="entry name" value="homeodomain"/>
    <property type="match status" value="1"/>
</dbReference>
<evidence type="ECO:0000256" key="7">
    <source>
        <dbReference type="ARBA" id="ARBA00023163"/>
    </source>
</evidence>
<keyword evidence="3" id="KW-0805">Transcription regulation</keyword>
<evidence type="ECO:0000256" key="5">
    <source>
        <dbReference type="ARBA" id="ARBA00023125"/>
    </source>
</evidence>
<dbReference type="PROSITE" id="PS00027">
    <property type="entry name" value="HOMEOBOX_1"/>
    <property type="match status" value="1"/>
</dbReference>
<dbReference type="Gene3D" id="3.30.530.20">
    <property type="match status" value="1"/>
</dbReference>
<dbReference type="Pfam" id="PF00046">
    <property type="entry name" value="Homeodomain"/>
    <property type="match status" value="1"/>
</dbReference>
<evidence type="ECO:0000313" key="16">
    <source>
        <dbReference type="Proteomes" id="UP001174677"/>
    </source>
</evidence>
<comment type="subcellular location">
    <subcellularLocation>
        <location evidence="1 9 10">Nucleus</location>
    </subcellularLocation>
</comment>
<comment type="caution">
    <text evidence="15">The sequence shown here is derived from an EMBL/GenBank/DDBJ whole genome shotgun (WGS) entry which is preliminary data.</text>
</comment>
<dbReference type="Proteomes" id="UP001174677">
    <property type="component" value="Chromosome 18"/>
</dbReference>
<dbReference type="SMART" id="SM00234">
    <property type="entry name" value="START"/>
    <property type="match status" value="1"/>
</dbReference>
<dbReference type="PANTHER" id="PTHR45654">
    <property type="entry name" value="HOMEOBOX-LEUCINE ZIPPER PROTEIN MERISTEM L1"/>
    <property type="match status" value="1"/>
</dbReference>
<dbReference type="InterPro" id="IPR023393">
    <property type="entry name" value="START-like_dom_sf"/>
</dbReference>
<dbReference type="Pfam" id="PF01852">
    <property type="entry name" value="START"/>
    <property type="match status" value="1"/>
</dbReference>
<dbReference type="Gene3D" id="1.10.10.60">
    <property type="entry name" value="Homeodomain-like"/>
    <property type="match status" value="1"/>
</dbReference>
<dbReference type="InterPro" id="IPR009057">
    <property type="entry name" value="Homeodomain-like_sf"/>
</dbReference>
<dbReference type="PROSITE" id="PS50071">
    <property type="entry name" value="HOMEOBOX_2"/>
    <property type="match status" value="1"/>
</dbReference>
<reference evidence="15 16" key="1">
    <citation type="journal article" date="2023" name="Plant Biotechnol. J.">
        <title>Chromosome-level wild Hevea brasiliensis genome provides new tools for genomic-assisted breeding and valuable loci to elevate rubber yield.</title>
        <authorList>
            <person name="Cheng H."/>
            <person name="Song X."/>
            <person name="Hu Y."/>
            <person name="Wu T."/>
            <person name="Yang Q."/>
            <person name="An Z."/>
            <person name="Feng S."/>
            <person name="Deng Z."/>
            <person name="Wu W."/>
            <person name="Zeng X."/>
            <person name="Tu M."/>
            <person name="Wang X."/>
            <person name="Huang H."/>
        </authorList>
    </citation>
    <scope>NUCLEOTIDE SEQUENCE [LARGE SCALE GENOMIC DNA]</scope>
    <source>
        <strain evidence="15">MT/VB/25A 57/8</strain>
    </source>
</reference>
<keyword evidence="8 9" id="KW-0539">Nucleus</keyword>
<keyword evidence="16" id="KW-1185">Reference proteome</keyword>